<feature type="region of interest" description="Disordered" evidence="1">
    <location>
        <begin position="1"/>
        <end position="70"/>
    </location>
</feature>
<evidence type="ECO:0000313" key="2">
    <source>
        <dbReference type="EMBL" id="MCY1008581.1"/>
    </source>
</evidence>
<feature type="compositionally biased region" description="Low complexity" evidence="1">
    <location>
        <begin position="21"/>
        <end position="43"/>
    </location>
</feature>
<accession>A0A9X3ERM7</accession>
<proteinExistence type="predicted"/>
<comment type="caution">
    <text evidence="2">The sequence shown here is derived from an EMBL/GenBank/DDBJ whole genome shotgun (WGS) entry which is preliminary data.</text>
</comment>
<organism evidence="2 3">
    <name type="scientific">Nannocystis pusilla</name>
    <dbReference type="NCBI Taxonomy" id="889268"/>
    <lineage>
        <taxon>Bacteria</taxon>
        <taxon>Pseudomonadati</taxon>
        <taxon>Myxococcota</taxon>
        <taxon>Polyangia</taxon>
        <taxon>Nannocystales</taxon>
        <taxon>Nannocystaceae</taxon>
        <taxon>Nannocystis</taxon>
    </lineage>
</organism>
<protein>
    <submittedName>
        <fullName evidence="2">Uncharacterized protein</fullName>
    </submittedName>
</protein>
<keyword evidence="3" id="KW-1185">Reference proteome</keyword>
<dbReference type="RefSeq" id="WP_267771184.1">
    <property type="nucleotide sequence ID" value="NZ_JAPNKE010000002.1"/>
</dbReference>
<evidence type="ECO:0000256" key="1">
    <source>
        <dbReference type="SAM" id="MobiDB-lite"/>
    </source>
</evidence>
<dbReference type="AlphaFoldDB" id="A0A9X3ERM7"/>
<reference evidence="2" key="1">
    <citation type="submission" date="2022-11" db="EMBL/GenBank/DDBJ databases">
        <title>Minimal conservation of predation-associated metabolite biosynthetic gene clusters underscores biosynthetic potential of Myxococcota including descriptions for ten novel species: Archangium lansinium sp. nov., Myxococcus landrumus sp. nov., Nannocystis bai.</title>
        <authorList>
            <person name="Ahearne A."/>
            <person name="Stevens C."/>
            <person name="Phillips K."/>
        </authorList>
    </citation>
    <scope>NUCLEOTIDE SEQUENCE</scope>
    <source>
        <strain evidence="2">Na p29</strain>
    </source>
</reference>
<name>A0A9X3ERM7_9BACT</name>
<feature type="compositionally biased region" description="Polar residues" evidence="1">
    <location>
        <begin position="50"/>
        <end position="62"/>
    </location>
</feature>
<gene>
    <name evidence="2" type="ORF">OV079_24070</name>
</gene>
<sequence>MFLALSPACGDKHSLGEWTGGDDPSGSTGDPSGSTGKPSDSTGEPPDSTGEPSDSETATAGPTTEGDDPCSQHADKASCVAAGCEFVGGDPIEVDANGCHWGEGEFGFCVSESGGGDALSLYCDPDGVPVVFPFVPFNLPADWGACDCELQGLALGCYDFAVNVGQAACGSLAAHCGALTDEASCDQFQGSPGLNGCLWVESTHEVAAEPVCNAEPPVGRCIPVYLRGDHGCFDLNPPPSCDPVDAAKSPYWGRVSDDVPPSEELELLDDVPCEFEPIGYQQCWIDEDSPALCGCACGL</sequence>
<dbReference type="EMBL" id="JAPNKE010000002">
    <property type="protein sequence ID" value="MCY1008581.1"/>
    <property type="molecule type" value="Genomic_DNA"/>
</dbReference>
<dbReference type="Proteomes" id="UP001150924">
    <property type="component" value="Unassembled WGS sequence"/>
</dbReference>
<evidence type="ECO:0000313" key="3">
    <source>
        <dbReference type="Proteomes" id="UP001150924"/>
    </source>
</evidence>